<name>A0AAD3SQX7_NEPGR</name>
<proteinExistence type="predicted"/>
<protein>
    <submittedName>
        <fullName evidence="2">Uncharacterized protein</fullName>
    </submittedName>
</protein>
<dbReference type="EMBL" id="BSYO01000015">
    <property type="protein sequence ID" value="GMH15264.1"/>
    <property type="molecule type" value="Genomic_DNA"/>
</dbReference>
<feature type="compositionally biased region" description="Low complexity" evidence="1">
    <location>
        <begin position="1"/>
        <end position="16"/>
    </location>
</feature>
<sequence>MRCSRESGSGRQRQSEGSGGEERDAATEAAVTERIRRSSIPESPSGTFSRIPYALLVNGAAKNDEDSEKRSSKYPNNGLKFWRKKNVSDKEKGCYHTSRSDERRQLSIIWPRFLN</sequence>
<dbReference type="Proteomes" id="UP001279734">
    <property type="component" value="Unassembled WGS sequence"/>
</dbReference>
<feature type="compositionally biased region" description="Basic and acidic residues" evidence="1">
    <location>
        <begin position="20"/>
        <end position="36"/>
    </location>
</feature>
<organism evidence="2 3">
    <name type="scientific">Nepenthes gracilis</name>
    <name type="common">Slender pitcher plant</name>
    <dbReference type="NCBI Taxonomy" id="150966"/>
    <lineage>
        <taxon>Eukaryota</taxon>
        <taxon>Viridiplantae</taxon>
        <taxon>Streptophyta</taxon>
        <taxon>Embryophyta</taxon>
        <taxon>Tracheophyta</taxon>
        <taxon>Spermatophyta</taxon>
        <taxon>Magnoliopsida</taxon>
        <taxon>eudicotyledons</taxon>
        <taxon>Gunneridae</taxon>
        <taxon>Pentapetalae</taxon>
        <taxon>Caryophyllales</taxon>
        <taxon>Nepenthaceae</taxon>
        <taxon>Nepenthes</taxon>
    </lineage>
</organism>
<dbReference type="AlphaFoldDB" id="A0AAD3SQX7"/>
<comment type="caution">
    <text evidence="2">The sequence shown here is derived from an EMBL/GenBank/DDBJ whole genome shotgun (WGS) entry which is preliminary data.</text>
</comment>
<reference evidence="2" key="1">
    <citation type="submission" date="2023-05" db="EMBL/GenBank/DDBJ databases">
        <title>Nepenthes gracilis genome sequencing.</title>
        <authorList>
            <person name="Fukushima K."/>
        </authorList>
    </citation>
    <scope>NUCLEOTIDE SEQUENCE</scope>
    <source>
        <strain evidence="2">SING2019-196</strain>
    </source>
</reference>
<evidence type="ECO:0000256" key="1">
    <source>
        <dbReference type="SAM" id="MobiDB-lite"/>
    </source>
</evidence>
<evidence type="ECO:0000313" key="3">
    <source>
        <dbReference type="Proteomes" id="UP001279734"/>
    </source>
</evidence>
<evidence type="ECO:0000313" key="2">
    <source>
        <dbReference type="EMBL" id="GMH15264.1"/>
    </source>
</evidence>
<accession>A0AAD3SQX7</accession>
<keyword evidence="3" id="KW-1185">Reference proteome</keyword>
<feature type="region of interest" description="Disordered" evidence="1">
    <location>
        <begin position="1"/>
        <end position="48"/>
    </location>
</feature>
<gene>
    <name evidence="2" type="ORF">Nepgr_017105</name>
</gene>